<sequence>MRIRRHFEFNVRNGKRHRQRHLPPPPISVEHYNEFIHSWRRVSNLQSASKEFRTGLYHRSKES</sequence>
<keyword evidence="2" id="KW-1185">Reference proteome</keyword>
<dbReference type="EMBL" id="CM046389">
    <property type="protein sequence ID" value="KAI8568315.1"/>
    <property type="molecule type" value="Genomic_DNA"/>
</dbReference>
<reference evidence="1" key="1">
    <citation type="submission" date="2022-02" db="EMBL/GenBank/DDBJ databases">
        <title>Plant Genome Project.</title>
        <authorList>
            <person name="Zhang R.-G."/>
        </authorList>
    </citation>
    <scope>NUCLEOTIDE SEQUENCE</scope>
    <source>
        <strain evidence="1">AT1</strain>
    </source>
</reference>
<name>A0ACC0PS42_RHOML</name>
<organism evidence="1 2">
    <name type="scientific">Rhododendron molle</name>
    <name type="common">Chinese azalea</name>
    <name type="synonym">Azalea mollis</name>
    <dbReference type="NCBI Taxonomy" id="49168"/>
    <lineage>
        <taxon>Eukaryota</taxon>
        <taxon>Viridiplantae</taxon>
        <taxon>Streptophyta</taxon>
        <taxon>Embryophyta</taxon>
        <taxon>Tracheophyta</taxon>
        <taxon>Spermatophyta</taxon>
        <taxon>Magnoliopsida</taxon>
        <taxon>eudicotyledons</taxon>
        <taxon>Gunneridae</taxon>
        <taxon>Pentapetalae</taxon>
        <taxon>asterids</taxon>
        <taxon>Ericales</taxon>
        <taxon>Ericaceae</taxon>
        <taxon>Ericoideae</taxon>
        <taxon>Rhodoreae</taxon>
        <taxon>Rhododendron</taxon>
    </lineage>
</organism>
<evidence type="ECO:0000313" key="1">
    <source>
        <dbReference type="EMBL" id="KAI8568315.1"/>
    </source>
</evidence>
<proteinExistence type="predicted"/>
<comment type="caution">
    <text evidence="1">The sequence shown here is derived from an EMBL/GenBank/DDBJ whole genome shotgun (WGS) entry which is preliminary data.</text>
</comment>
<protein>
    <submittedName>
        <fullName evidence="1">Uncharacterized protein</fullName>
    </submittedName>
</protein>
<evidence type="ECO:0000313" key="2">
    <source>
        <dbReference type="Proteomes" id="UP001062846"/>
    </source>
</evidence>
<gene>
    <name evidence="1" type="ORF">RHMOL_Rhmol02G0188900</name>
</gene>
<accession>A0ACC0PS42</accession>
<dbReference type="Proteomes" id="UP001062846">
    <property type="component" value="Chromosome 2"/>
</dbReference>